<accession>A0A7T0C044</accession>
<proteinExistence type="predicted"/>
<reference evidence="2" key="1">
    <citation type="submission" date="2020-02" db="EMBL/GenBank/DDBJ databases">
        <title>Genomic and physiological characterization of two novel Nitrospinaceae genera.</title>
        <authorList>
            <person name="Mueller A.J."/>
            <person name="Jung M.-Y."/>
            <person name="Strachan C.R."/>
            <person name="Herbold C.W."/>
            <person name="Kirkegaard R.H."/>
            <person name="Daims H."/>
        </authorList>
    </citation>
    <scope>NUCLEOTIDE SEQUENCE [LARGE SCALE GENOMIC DNA]</scope>
</reference>
<gene>
    <name evidence="1" type="ORF">G3M78_01040</name>
</gene>
<dbReference type="EMBL" id="CP048620">
    <property type="protein sequence ID" value="QPJ64062.1"/>
    <property type="molecule type" value="Genomic_DNA"/>
</dbReference>
<sequence>MGYVETHIPPKIGLMGNHQIQYFNTMALDESVPEHLFFNYWYADLALPETRDYLQRLKDLKKLPTELVIVAITTPNNDNGRYIINYGEELPKDIARIYQIKNEKNFLKRIELKFMNYWMIFKFNKDWKAFISGLYDLLSRGSPRYLLMDYGVCQTEKRLWEENSSGFPEGAQDKNMGLKGHLKQIRMSRSEGEKKLIQSFCDRERTLSYRFDGSSNSGEGRGLTINSNALTPSARDIKNGDEVEIARLMNELIDLVEDSKRKLVFLIPPVYETDRPSVVDDIFSASLEMVPEANVIDHRKKFRERQFFSSYDHPNENYFREVAKELRERKFLDGL</sequence>
<organism evidence="1 2">
    <name type="scientific">Candidatus Nitrohelix vancouverensis</name>
    <dbReference type="NCBI Taxonomy" id="2705534"/>
    <lineage>
        <taxon>Bacteria</taxon>
        <taxon>Pseudomonadati</taxon>
        <taxon>Nitrospinota/Tectimicrobiota group</taxon>
        <taxon>Nitrospinota</taxon>
        <taxon>Nitrospinia</taxon>
        <taxon>Nitrospinales</taxon>
        <taxon>Nitrospinaceae</taxon>
        <taxon>Candidatus Nitrohelix</taxon>
    </lineage>
</organism>
<name>A0A7T0C044_9BACT</name>
<dbReference type="Proteomes" id="UP000594464">
    <property type="component" value="Chromosome"/>
</dbReference>
<dbReference type="AlphaFoldDB" id="A0A7T0C044"/>
<dbReference type="KEGG" id="nva:G3M78_01040"/>
<evidence type="ECO:0000313" key="1">
    <source>
        <dbReference type="EMBL" id="QPJ64062.1"/>
    </source>
</evidence>
<evidence type="ECO:0000313" key="2">
    <source>
        <dbReference type="Proteomes" id="UP000594464"/>
    </source>
</evidence>
<protein>
    <submittedName>
        <fullName evidence="1">Uncharacterized protein</fullName>
    </submittedName>
</protein>